<keyword evidence="9 16" id="KW-0547">Nucleotide-binding</keyword>
<feature type="binding site" evidence="16">
    <location>
        <begin position="174"/>
        <end position="175"/>
    </location>
    <ligand>
        <name>ATP</name>
        <dbReference type="ChEBI" id="CHEBI:30616"/>
    </ligand>
</feature>
<dbReference type="InterPro" id="IPR041740">
    <property type="entry name" value="AKii-LysC-BS"/>
</dbReference>
<evidence type="ECO:0000256" key="6">
    <source>
        <dbReference type="ARBA" id="ARBA00022605"/>
    </source>
</evidence>
<evidence type="ECO:0000256" key="15">
    <source>
        <dbReference type="ARBA" id="ARBA00063835"/>
    </source>
</evidence>
<evidence type="ECO:0000313" key="20">
    <source>
        <dbReference type="EMBL" id="AFS77148.1"/>
    </source>
</evidence>
<keyword evidence="11 16" id="KW-0067">ATP-binding</keyword>
<evidence type="ECO:0000256" key="12">
    <source>
        <dbReference type="ARBA" id="ARBA00022915"/>
    </source>
</evidence>
<organism evidence="20 21">
    <name type="scientific">Gottschalkia acidurici (strain ATCC 7906 / DSM 604 / BCRC 14475 / CIP 104303 / KCTC 5404 / NCIMB 10678 / 9a)</name>
    <name type="common">Clostridium acidurici</name>
    <dbReference type="NCBI Taxonomy" id="1128398"/>
    <lineage>
        <taxon>Bacteria</taxon>
        <taxon>Bacillati</taxon>
        <taxon>Bacillota</taxon>
        <taxon>Tissierellia</taxon>
        <taxon>Tissierellales</taxon>
        <taxon>Gottschalkiaceae</taxon>
        <taxon>Gottschalkia</taxon>
    </lineage>
</organism>
<dbReference type="InterPro" id="IPR005260">
    <property type="entry name" value="Asp_kin_monofn"/>
</dbReference>
<evidence type="ECO:0000256" key="11">
    <source>
        <dbReference type="ARBA" id="ARBA00022840"/>
    </source>
</evidence>
<evidence type="ECO:0000256" key="4">
    <source>
        <dbReference type="ARBA" id="ARBA00005139"/>
    </source>
</evidence>
<evidence type="ECO:0000256" key="16">
    <source>
        <dbReference type="PIRSR" id="PIRSR000726-1"/>
    </source>
</evidence>
<dbReference type="UniPathway" id="UPA00034">
    <property type="reaction ID" value="UER00015"/>
</dbReference>
<dbReference type="PIRSF" id="PIRSF000726">
    <property type="entry name" value="Asp_kin"/>
    <property type="match status" value="1"/>
</dbReference>
<dbReference type="InterPro" id="IPR045865">
    <property type="entry name" value="ACT-like_dom_sf"/>
</dbReference>
<dbReference type="NCBIfam" id="TIGR00656">
    <property type="entry name" value="asp_kin_monofn"/>
    <property type="match status" value="1"/>
</dbReference>
<dbReference type="NCBIfam" id="NF005154">
    <property type="entry name" value="PRK06635.1-2"/>
    <property type="match status" value="1"/>
</dbReference>
<dbReference type="EC" id="2.7.2.4" evidence="17"/>
<evidence type="ECO:0000256" key="13">
    <source>
        <dbReference type="ARBA" id="ARBA00023154"/>
    </source>
</evidence>
<reference evidence="20 21" key="1">
    <citation type="journal article" date="2012" name="PLoS ONE">
        <title>The purine-utilizing bacterium Clostridium acidurici 9a: a genome-guided metabolic reconsideration.</title>
        <authorList>
            <person name="Hartwich K."/>
            <person name="Poehlein A."/>
            <person name="Daniel R."/>
        </authorList>
    </citation>
    <scope>NUCLEOTIDE SEQUENCE [LARGE SCALE GENOMIC DNA]</scope>
    <source>
        <strain evidence="21">ATCC 7906 / DSM 604 / BCRC 14475 / CIP 104303 / KCTC 5404 / NCIMB 10678 / 9a</strain>
    </source>
</reference>
<dbReference type="InterPro" id="IPR018042">
    <property type="entry name" value="Aspartate_kinase_CS"/>
</dbReference>
<dbReference type="AlphaFoldDB" id="K0ATG2"/>
<dbReference type="Gene3D" id="3.30.2130.10">
    <property type="entry name" value="VC0802-like"/>
    <property type="match status" value="1"/>
</dbReference>
<dbReference type="InterPro" id="IPR036393">
    <property type="entry name" value="AceGlu_kinase-like_sf"/>
</dbReference>
<comment type="pathway">
    <text evidence="3 18">Amino-acid biosynthesis; L-methionine biosynthesis via de novo pathway; L-homoserine from L-aspartate: step 1/3.</text>
</comment>
<feature type="binding site" evidence="16">
    <location>
        <begin position="8"/>
        <end position="11"/>
    </location>
    <ligand>
        <name>ATP</name>
        <dbReference type="ChEBI" id="CHEBI:30616"/>
    </ligand>
</feature>
<evidence type="ECO:0000313" key="21">
    <source>
        <dbReference type="Proteomes" id="UP000006094"/>
    </source>
</evidence>
<dbReference type="CDD" id="cd04261">
    <property type="entry name" value="AAK_AKii-LysC-BS"/>
    <property type="match status" value="1"/>
</dbReference>
<protein>
    <recommendedName>
        <fullName evidence="17">Aspartokinase</fullName>
        <ecNumber evidence="17">2.7.2.4</ecNumber>
    </recommendedName>
</protein>
<feature type="binding site" evidence="16">
    <location>
        <position position="48"/>
    </location>
    <ligand>
        <name>substrate</name>
    </ligand>
</feature>
<dbReference type="GO" id="GO:0009089">
    <property type="term" value="P:lysine biosynthetic process via diaminopimelate"/>
    <property type="evidence" value="ECO:0007669"/>
    <property type="project" value="UniProtKB-UniPathway"/>
</dbReference>
<dbReference type="FunFam" id="3.30.2130.10:FF:000001">
    <property type="entry name" value="Bifunctional aspartokinase/homoserine dehydrogenase"/>
    <property type="match status" value="1"/>
</dbReference>
<dbReference type="InterPro" id="IPR054352">
    <property type="entry name" value="ACT_Aspartokinase"/>
</dbReference>
<dbReference type="PROSITE" id="PS51671">
    <property type="entry name" value="ACT"/>
    <property type="match status" value="1"/>
</dbReference>
<dbReference type="InterPro" id="IPR001048">
    <property type="entry name" value="Asp/Glu/Uridylate_kinase"/>
</dbReference>
<evidence type="ECO:0000256" key="14">
    <source>
        <dbReference type="ARBA" id="ARBA00047872"/>
    </source>
</evidence>
<evidence type="ECO:0000256" key="18">
    <source>
        <dbReference type="RuleBase" id="RU004249"/>
    </source>
</evidence>
<dbReference type="PANTHER" id="PTHR21499:SF3">
    <property type="entry name" value="ASPARTOKINASE"/>
    <property type="match status" value="1"/>
</dbReference>
<dbReference type="GO" id="GO:0005524">
    <property type="term" value="F:ATP binding"/>
    <property type="evidence" value="ECO:0007669"/>
    <property type="project" value="UniProtKB-KW"/>
</dbReference>
<name>K0ATG2_GOTA9</name>
<dbReference type="PATRIC" id="fig|1128398.3.peg.67"/>
<dbReference type="GO" id="GO:0019877">
    <property type="term" value="P:diaminopimelate biosynthetic process"/>
    <property type="evidence" value="ECO:0007669"/>
    <property type="project" value="UniProtKB-KW"/>
</dbReference>
<feature type="binding site" evidence="16">
    <location>
        <position position="185"/>
    </location>
    <ligand>
        <name>ATP</name>
        <dbReference type="ChEBI" id="CHEBI:30616"/>
    </ligand>
</feature>
<dbReference type="STRING" id="1128398.Curi_c00670"/>
<keyword evidence="13" id="KW-0457">Lysine biosynthesis</keyword>
<dbReference type="Pfam" id="PF00696">
    <property type="entry name" value="AA_kinase"/>
    <property type="match status" value="1"/>
</dbReference>
<keyword evidence="10 17" id="KW-0418">Kinase</keyword>
<evidence type="ECO:0000256" key="7">
    <source>
        <dbReference type="ARBA" id="ARBA00022679"/>
    </source>
</evidence>
<dbReference type="SUPFAM" id="SSF53633">
    <property type="entry name" value="Carbamate kinase-like"/>
    <property type="match status" value="1"/>
</dbReference>
<dbReference type="GO" id="GO:0004072">
    <property type="term" value="F:aspartate kinase activity"/>
    <property type="evidence" value="ECO:0007669"/>
    <property type="project" value="UniProtKB-EC"/>
</dbReference>
<dbReference type="InterPro" id="IPR002912">
    <property type="entry name" value="ACT_dom"/>
</dbReference>
<gene>
    <name evidence="20" type="primary">lysC1</name>
    <name evidence="20" type="ordered locus">Curi_c00670</name>
</gene>
<accession>K0ATG2</accession>
<comment type="function">
    <text evidence="1">Catalyzes the phosphorylation of the beta-carboxyl group of aspartic acid with ATP to yield 4-phospho-L-aspartate, which is involved in the branched biosynthetic pathway leading to the biosynthesis of amino acids threonine, isoleucine and methionine.</text>
</comment>
<dbReference type="EMBL" id="CP003326">
    <property type="protein sequence ID" value="AFS77148.1"/>
    <property type="molecule type" value="Genomic_DNA"/>
</dbReference>
<evidence type="ECO:0000256" key="17">
    <source>
        <dbReference type="RuleBase" id="RU003448"/>
    </source>
</evidence>
<dbReference type="RefSeq" id="WP_014966285.1">
    <property type="nucleotide sequence ID" value="NC_018664.1"/>
</dbReference>
<dbReference type="GO" id="GO:0005829">
    <property type="term" value="C:cytosol"/>
    <property type="evidence" value="ECO:0007669"/>
    <property type="project" value="TreeGrafter"/>
</dbReference>
<dbReference type="PROSITE" id="PS00324">
    <property type="entry name" value="ASPARTOKINASE"/>
    <property type="match status" value="1"/>
</dbReference>
<evidence type="ECO:0000256" key="3">
    <source>
        <dbReference type="ARBA" id="ARBA00004986"/>
    </source>
</evidence>
<dbReference type="Proteomes" id="UP000006094">
    <property type="component" value="Chromosome"/>
</dbReference>
<evidence type="ECO:0000256" key="2">
    <source>
        <dbReference type="ARBA" id="ARBA00004766"/>
    </source>
</evidence>
<dbReference type="UniPathway" id="UPA00051">
    <property type="reaction ID" value="UER00462"/>
</dbReference>
<evidence type="ECO:0000259" key="19">
    <source>
        <dbReference type="PROSITE" id="PS51671"/>
    </source>
</evidence>
<dbReference type="KEGG" id="cad:Curi_c00670"/>
<keyword evidence="7 17" id="KW-0808">Transferase</keyword>
<dbReference type="eggNOG" id="COG0527">
    <property type="taxonomic scope" value="Bacteria"/>
</dbReference>
<dbReference type="HOGENOM" id="CLU_009116_3_2_9"/>
<feature type="binding site" evidence="16">
    <location>
        <position position="180"/>
    </location>
    <ligand>
        <name>ATP</name>
        <dbReference type="ChEBI" id="CHEBI:30616"/>
    </ligand>
</feature>
<dbReference type="Pfam" id="PF22468">
    <property type="entry name" value="ACT_9"/>
    <property type="match status" value="1"/>
</dbReference>
<keyword evidence="21" id="KW-1185">Reference proteome</keyword>
<dbReference type="NCBIfam" id="TIGR00657">
    <property type="entry name" value="asp_kinases"/>
    <property type="match status" value="1"/>
</dbReference>
<dbReference type="GO" id="GO:0009090">
    <property type="term" value="P:homoserine biosynthetic process"/>
    <property type="evidence" value="ECO:0007669"/>
    <property type="project" value="TreeGrafter"/>
</dbReference>
<keyword evidence="8" id="KW-0677">Repeat</keyword>
<keyword evidence="6 18" id="KW-0028">Amino-acid biosynthesis</keyword>
<comment type="similarity">
    <text evidence="5 17">Belongs to the aspartokinase family.</text>
</comment>
<comment type="subunit">
    <text evidence="15">Tetramer consisting of 2 isoforms Alpha (catalytic and regulation) and of a homodimer of 2 isoforms Beta (regulation).</text>
</comment>
<comment type="catalytic activity">
    <reaction evidence="14 17">
        <text>L-aspartate + ATP = 4-phospho-L-aspartate + ADP</text>
        <dbReference type="Rhea" id="RHEA:23776"/>
        <dbReference type="ChEBI" id="CHEBI:29991"/>
        <dbReference type="ChEBI" id="CHEBI:30616"/>
        <dbReference type="ChEBI" id="CHEBI:57535"/>
        <dbReference type="ChEBI" id="CHEBI:456216"/>
        <dbReference type="EC" id="2.7.2.4"/>
    </reaction>
</comment>
<feature type="domain" description="ACT" evidence="19">
    <location>
        <begin position="264"/>
        <end position="347"/>
    </location>
</feature>
<dbReference type="OrthoDB" id="9799110at2"/>
<evidence type="ECO:0000256" key="5">
    <source>
        <dbReference type="ARBA" id="ARBA00010122"/>
    </source>
</evidence>
<dbReference type="SUPFAM" id="SSF55021">
    <property type="entry name" value="ACT-like"/>
    <property type="match status" value="2"/>
</dbReference>
<sequence>MENIIVQKYGGTSVGNVERIFNVAKRIIKTKESGSDVIVVVSAMGDTTDELIEKAKQVTLNPSSRELDMLVSTGEQISISLLSMAINSLGHKAISLTGPQCGVLTTGKHKNARIKEINTQRLKSELSKGNIIIVAGFQGINEKNDITTLGRGGSDTSAVAIASSIGAKKCEIYTDVDGVYTTDPRLVSTANKIDKISYDEMLELASLGAGVLHPRAVELARKYNMPLIVRSSLNDNPGTEIAEVNSMEKAIVSGVALDKDIAKVSVIEVPDKPGIAFKVFSALASNGIFFDMIIQNVTRNSVNDITFTVKGDELNEALDVTRKVAEEIGAKEVLYDRSVVKVSIVGTGIAGSADIASSFFQTLYDLGINIGMISTSEIKISCIIEEGKGVEALNALHSKFGLDKVSGKNKAV</sequence>
<comment type="pathway">
    <text evidence="4 18">Amino-acid biosynthesis; L-threonine biosynthesis; L-threonine from L-aspartate: step 1/5.</text>
</comment>
<proteinExistence type="inferred from homology"/>
<evidence type="ECO:0000256" key="1">
    <source>
        <dbReference type="ARBA" id="ARBA00003121"/>
    </source>
</evidence>
<dbReference type="Gene3D" id="3.40.1160.10">
    <property type="entry name" value="Acetylglutamate kinase-like"/>
    <property type="match status" value="1"/>
</dbReference>
<evidence type="ECO:0000256" key="10">
    <source>
        <dbReference type="ARBA" id="ARBA00022777"/>
    </source>
</evidence>
<dbReference type="UniPathway" id="UPA00050">
    <property type="reaction ID" value="UER00461"/>
</dbReference>
<dbReference type="InterPro" id="IPR001341">
    <property type="entry name" value="Asp_kinase"/>
</dbReference>
<dbReference type="NCBIfam" id="NF005155">
    <property type="entry name" value="PRK06635.1-4"/>
    <property type="match status" value="1"/>
</dbReference>
<evidence type="ECO:0000256" key="8">
    <source>
        <dbReference type="ARBA" id="ARBA00022737"/>
    </source>
</evidence>
<evidence type="ECO:0000256" key="9">
    <source>
        <dbReference type="ARBA" id="ARBA00022741"/>
    </source>
</evidence>
<dbReference type="Pfam" id="PF01842">
    <property type="entry name" value="ACT"/>
    <property type="match status" value="1"/>
</dbReference>
<feature type="binding site" evidence="16">
    <location>
        <position position="75"/>
    </location>
    <ligand>
        <name>substrate</name>
    </ligand>
</feature>
<comment type="pathway">
    <text evidence="2 18">Amino-acid biosynthesis; L-lysine biosynthesis via DAP pathway; (S)-tetrahydrodipicolinate from L-aspartate: step 1/4.</text>
</comment>
<keyword evidence="12" id="KW-0220">Diaminopimelate biosynthesis</keyword>
<dbReference type="PANTHER" id="PTHR21499">
    <property type="entry name" value="ASPARTATE KINASE"/>
    <property type="match status" value="1"/>
</dbReference>
<dbReference type="CDD" id="cd04923">
    <property type="entry name" value="ACT_AK-LysC-DapG-like_2"/>
    <property type="match status" value="1"/>
</dbReference>
<dbReference type="CDD" id="cd04913">
    <property type="entry name" value="ACT_AKii-LysC-BS-like_1"/>
    <property type="match status" value="1"/>
</dbReference>
<dbReference type="FunFam" id="3.40.1160.10:FF:000002">
    <property type="entry name" value="Aspartokinase"/>
    <property type="match status" value="1"/>
</dbReference>
<dbReference type="GO" id="GO:0009088">
    <property type="term" value="P:threonine biosynthetic process"/>
    <property type="evidence" value="ECO:0007669"/>
    <property type="project" value="UniProtKB-UniPathway"/>
</dbReference>